<dbReference type="NCBIfam" id="TIGR02532">
    <property type="entry name" value="IV_pilin_GFxxxE"/>
    <property type="match status" value="1"/>
</dbReference>
<dbReference type="InterPro" id="IPR045584">
    <property type="entry name" value="Pilin-like"/>
</dbReference>
<gene>
    <name evidence="2" type="ORF">KAK11_17135</name>
</gene>
<dbReference type="PROSITE" id="PS00409">
    <property type="entry name" value="PROKAR_NTER_METHYL"/>
    <property type="match status" value="1"/>
</dbReference>
<dbReference type="Pfam" id="PF07963">
    <property type="entry name" value="N_methyl"/>
    <property type="match status" value="1"/>
</dbReference>
<dbReference type="EMBL" id="JAGQDG010000007">
    <property type="protein sequence ID" value="MBQ0937055.1"/>
    <property type="molecule type" value="Genomic_DNA"/>
</dbReference>
<dbReference type="Proteomes" id="UP000672097">
    <property type="component" value="Unassembled WGS sequence"/>
</dbReference>
<dbReference type="Gene3D" id="3.30.700.10">
    <property type="entry name" value="Glycoprotein, Type 4 Pilin"/>
    <property type="match status" value="1"/>
</dbReference>
<comment type="caution">
    <text evidence="2">The sequence shown here is derived from an EMBL/GenBank/DDBJ whole genome shotgun (WGS) entry which is preliminary data.</text>
</comment>
<keyword evidence="1" id="KW-1133">Transmembrane helix</keyword>
<reference evidence="2 3" key="1">
    <citation type="submission" date="2021-04" db="EMBL/GenBank/DDBJ databases">
        <title>The genome sequence of type strain Ideonella paludis KCTC 32238.</title>
        <authorList>
            <person name="Liu Y."/>
        </authorList>
    </citation>
    <scope>NUCLEOTIDE SEQUENCE [LARGE SCALE GENOMIC DNA]</scope>
    <source>
        <strain evidence="2 3">KCTC 32238</strain>
    </source>
</reference>
<dbReference type="SUPFAM" id="SSF54523">
    <property type="entry name" value="Pili subunits"/>
    <property type="match status" value="1"/>
</dbReference>
<keyword evidence="3" id="KW-1185">Reference proteome</keyword>
<evidence type="ECO:0000256" key="1">
    <source>
        <dbReference type="SAM" id="Phobius"/>
    </source>
</evidence>
<dbReference type="RefSeq" id="WP_210810494.1">
    <property type="nucleotide sequence ID" value="NZ_JAGQDG010000007.1"/>
</dbReference>
<feature type="transmembrane region" description="Helical" evidence="1">
    <location>
        <begin position="12"/>
        <end position="37"/>
    </location>
</feature>
<organism evidence="2 3">
    <name type="scientific">Ideonella paludis</name>
    <dbReference type="NCBI Taxonomy" id="1233411"/>
    <lineage>
        <taxon>Bacteria</taxon>
        <taxon>Pseudomonadati</taxon>
        <taxon>Pseudomonadota</taxon>
        <taxon>Betaproteobacteria</taxon>
        <taxon>Burkholderiales</taxon>
        <taxon>Sphaerotilaceae</taxon>
        <taxon>Ideonella</taxon>
    </lineage>
</organism>
<protein>
    <submittedName>
        <fullName evidence="2">Type II secretion system protein</fullName>
    </submittedName>
</protein>
<keyword evidence="1" id="KW-0812">Transmembrane</keyword>
<evidence type="ECO:0000313" key="3">
    <source>
        <dbReference type="Proteomes" id="UP000672097"/>
    </source>
</evidence>
<keyword evidence="1" id="KW-0472">Membrane</keyword>
<sequence>MKPSRRYRQRTAGFTLIELIVVMVITVIMSVSLVVFFRPAIDGYFLSQTRDDLMQAADNAIMHMANDVRAAVPNSVRTPNNQCFELVPTVAGGRYRAGPDTVNDAACTGAGCSAWVDTSAATTTFDVLQHSGRDAQVGDWVVINNQNANDVHAGSNRSQITAVSTPAAALGVKRFTINSLQVSPGYDGARYQVVSNNEQSVTYSCLGADGTLDAKGNGKGELRRKINTFATAVPTSCPLDGYIVTRNVLRCNFVYDPNQGATQQSGFVWMEIEVARAGEKANLSMGAHVSNVP</sequence>
<evidence type="ECO:0000313" key="2">
    <source>
        <dbReference type="EMBL" id="MBQ0937055.1"/>
    </source>
</evidence>
<proteinExistence type="predicted"/>
<dbReference type="InterPro" id="IPR012902">
    <property type="entry name" value="N_methyl_site"/>
</dbReference>
<accession>A0ABS5E0Y5</accession>
<name>A0ABS5E0Y5_9BURK</name>